<name>A0A4S3JXH8_9EURO</name>
<dbReference type="AlphaFoldDB" id="A0A4S3JXH8"/>
<sequence>MSATVEVRERLFKWFAALRRNEV</sequence>
<organism evidence="1 2">
    <name type="scientific">Aspergillus tanneri</name>
    <dbReference type="NCBI Taxonomy" id="1220188"/>
    <lineage>
        <taxon>Eukaryota</taxon>
        <taxon>Fungi</taxon>
        <taxon>Dikarya</taxon>
        <taxon>Ascomycota</taxon>
        <taxon>Pezizomycotina</taxon>
        <taxon>Eurotiomycetes</taxon>
        <taxon>Eurotiomycetidae</taxon>
        <taxon>Eurotiales</taxon>
        <taxon>Aspergillaceae</taxon>
        <taxon>Aspergillus</taxon>
        <taxon>Aspergillus subgen. Circumdati</taxon>
    </lineage>
</organism>
<reference evidence="1 2" key="1">
    <citation type="submission" date="2019-03" db="EMBL/GenBank/DDBJ databases">
        <title>The genome sequence of a newly discovered highly antifungal drug resistant Aspergillus species, Aspergillus tanneri NIH 1004.</title>
        <authorList>
            <person name="Mounaud S."/>
            <person name="Singh I."/>
            <person name="Joardar V."/>
            <person name="Pakala S."/>
            <person name="Pakala S."/>
            <person name="Venepally P."/>
            <person name="Hoover J."/>
            <person name="Nierman W."/>
            <person name="Chung J."/>
            <person name="Losada L."/>
        </authorList>
    </citation>
    <scope>NUCLEOTIDE SEQUENCE [LARGE SCALE GENOMIC DNA]</scope>
    <source>
        <strain evidence="1 2">NIH1004</strain>
    </source>
</reference>
<gene>
    <name evidence="1" type="ORF">EYZ11_000349</name>
</gene>
<dbReference type="Proteomes" id="UP000308092">
    <property type="component" value="Unassembled WGS sequence"/>
</dbReference>
<dbReference type="EMBL" id="SOSA01000005">
    <property type="protein sequence ID" value="THD00158.1"/>
    <property type="molecule type" value="Genomic_DNA"/>
</dbReference>
<comment type="caution">
    <text evidence="1">The sequence shown here is derived from an EMBL/GenBank/DDBJ whole genome shotgun (WGS) entry which is preliminary data.</text>
</comment>
<accession>A0A4S3JXH8</accession>
<protein>
    <submittedName>
        <fullName evidence="1">Uncharacterized protein</fullName>
    </submittedName>
</protein>
<evidence type="ECO:0000313" key="2">
    <source>
        <dbReference type="Proteomes" id="UP000308092"/>
    </source>
</evidence>
<dbReference type="VEuPathDB" id="FungiDB:EYZ11_000349"/>
<keyword evidence="2" id="KW-1185">Reference proteome</keyword>
<proteinExistence type="predicted"/>
<evidence type="ECO:0000313" key="1">
    <source>
        <dbReference type="EMBL" id="THD00158.1"/>
    </source>
</evidence>